<reference evidence="4" key="1">
    <citation type="journal article" date="2009" name="Stand. Genomic Sci.">
        <title>Complete genome sequence of Halogeometricum borinquense type strain (PR3).</title>
        <authorList>
            <person name="Malfatti S."/>
            <person name="Tindall B.J."/>
            <person name="Schneider S."/>
            <person name="Fahnrich R."/>
            <person name="Lapidus A."/>
            <person name="Labuttii K."/>
            <person name="Copeland A."/>
            <person name="Glavina Del Rio T."/>
            <person name="Nolan M."/>
            <person name="Chen F."/>
            <person name="Lucas S."/>
            <person name="Tice H."/>
            <person name="Cheng J.F."/>
            <person name="Bruce D."/>
            <person name="Goodwin L."/>
            <person name="Pitluck S."/>
            <person name="Anderson I."/>
            <person name="Pati A."/>
            <person name="Ivanova N."/>
            <person name="Mavromatis K."/>
            <person name="Chen A."/>
            <person name="Palaniappan K."/>
            <person name="D'haeseleer P."/>
            <person name="Goker M."/>
            <person name="Bristow J."/>
            <person name="Eisen J.A."/>
            <person name="Markowitz V."/>
            <person name="Hugenholtz P."/>
            <person name="Kyrpides N.C."/>
            <person name="Klenk H.P."/>
            <person name="Chain P."/>
        </authorList>
    </citation>
    <scope>NUCLEOTIDE SEQUENCE [LARGE SCALE GENOMIC DNA]</scope>
    <source>
        <strain evidence="4">ATCC 700274 / DSM 11551 / JCM 10706 / KCTC 4070 / PR3</strain>
        <plasmid evidence="4">pHBOR05</plasmid>
    </source>
</reference>
<dbReference type="SUPFAM" id="SSF143011">
    <property type="entry name" value="RelE-like"/>
    <property type="match status" value="1"/>
</dbReference>
<reference evidence="2" key="2">
    <citation type="submission" date="2009-08" db="EMBL/GenBank/DDBJ databases">
        <title>The complete plasmid5 of Halogeometricum borinquense DSM 11551.</title>
        <authorList>
            <consortium name="US DOE Joint Genome Institute (JGI-PGF)"/>
            <person name="Lucas S."/>
            <person name="Copeland A."/>
            <person name="Lapidus A."/>
            <person name="Glavina del Rio T."/>
            <person name="Dalin E."/>
            <person name="Tice H."/>
            <person name="Bruce D."/>
            <person name="Goodwin L."/>
            <person name="Pitluck S."/>
            <person name="Kyrpides N."/>
            <person name="Mavromatis K."/>
            <person name="Mikhailova N."/>
            <person name="Anderson I."/>
            <person name="Brettin T."/>
            <person name="Detter J.C."/>
            <person name="Han C."/>
            <person name="Larimer F."/>
            <person name="Land M."/>
            <person name="Hauser L."/>
            <person name="Markowitz V."/>
            <person name="Cheng J.-F."/>
            <person name="Hugenholtz P."/>
            <person name="Woyke T."/>
            <person name="Wu D."/>
            <person name="Tindal B."/>
            <person name="Klenk H.-P."/>
            <person name="Eisen J.A."/>
        </authorList>
    </citation>
    <scope>NUCLEOTIDE SEQUENCE</scope>
    <source>
        <strain evidence="2">PR 3</strain>
        <plasmid evidence="2">pHBOR05</plasmid>
    </source>
</reference>
<name>E4NWT6_HALBP</name>
<keyword evidence="2" id="KW-0614">Plasmid</keyword>
<evidence type="ECO:0000256" key="1">
    <source>
        <dbReference type="ARBA" id="ARBA00022649"/>
    </source>
</evidence>
<evidence type="ECO:0000313" key="4">
    <source>
        <dbReference type="Proteomes" id="UP000006663"/>
    </source>
</evidence>
<dbReference type="InterPro" id="IPR007712">
    <property type="entry name" value="RelE/ParE_toxin"/>
</dbReference>
<dbReference type="EMBL" id="AOHT01000054">
    <property type="protein sequence ID" value="ELY23063.1"/>
    <property type="molecule type" value="Genomic_DNA"/>
</dbReference>
<dbReference type="RefSeq" id="WP_006057213.1">
    <property type="nucleotide sequence ID" value="NC_014737.1"/>
</dbReference>
<reference evidence="3 5" key="3">
    <citation type="journal article" date="2014" name="PLoS Genet.">
        <title>Phylogenetically driven sequencing of extremely halophilic archaea reveals strategies for static and dynamic osmo-response.</title>
        <authorList>
            <person name="Becker E.A."/>
            <person name="Seitzer P.M."/>
            <person name="Tritt A."/>
            <person name="Larsen D."/>
            <person name="Krusor M."/>
            <person name="Yao A.I."/>
            <person name="Wu D."/>
            <person name="Madern D."/>
            <person name="Eisen J.A."/>
            <person name="Darling A.E."/>
            <person name="Facciotti M.T."/>
        </authorList>
    </citation>
    <scope>NUCLEOTIDE SEQUENCE [LARGE SCALE GENOMIC DNA]</scope>
    <source>
        <strain evidence="3 5">DSM 11551</strain>
    </source>
</reference>
<evidence type="ECO:0000313" key="5">
    <source>
        <dbReference type="Proteomes" id="UP000011585"/>
    </source>
</evidence>
<dbReference type="PATRIC" id="fig|469382.19.peg.3877"/>
<dbReference type="OrthoDB" id="159002at2157"/>
<organism evidence="2 4">
    <name type="scientific">Halogeometricum borinquense (strain ATCC 700274 / DSM 11551 / JCM 10706 / KCTC 4070 / PR3)</name>
    <dbReference type="NCBI Taxonomy" id="469382"/>
    <lineage>
        <taxon>Archaea</taxon>
        <taxon>Methanobacteriati</taxon>
        <taxon>Methanobacteriota</taxon>
        <taxon>Stenosarchaea group</taxon>
        <taxon>Halobacteria</taxon>
        <taxon>Halobacteriales</taxon>
        <taxon>Haloferacaceae</taxon>
        <taxon>Halogeometricum</taxon>
    </lineage>
</organism>
<dbReference type="InterPro" id="IPR035093">
    <property type="entry name" value="RelE/ParE_toxin_dom_sf"/>
</dbReference>
<dbReference type="KEGG" id="hbo:Hbor_38010"/>
<keyword evidence="4" id="KW-1185">Reference proteome</keyword>
<keyword evidence="1" id="KW-1277">Toxin-antitoxin system</keyword>
<dbReference type="Proteomes" id="UP000006663">
    <property type="component" value="Plasmid pHBOR05"/>
</dbReference>
<dbReference type="GeneID" id="9989624"/>
<dbReference type="AlphaFoldDB" id="E4NWT6"/>
<accession>E4NWT6</accession>
<dbReference type="EMBL" id="CP001695">
    <property type="protein sequence ID" value="ADQ69506.1"/>
    <property type="molecule type" value="Genomic_DNA"/>
</dbReference>
<sequence>MSDDWRWELTDTAERQFGSLDEYARERIASKLDEIVDDQWREPSDYLEPLQGAPHQKLRIGPFRLGCRADRDKKILYVLRIRKRGGDAYRGDDD</sequence>
<dbReference type="HOGENOM" id="CLU_173005_0_0_2"/>
<gene>
    <name evidence="2" type="ordered locus">Hbor_38010</name>
    <name evidence="3" type="ORF">C499_19615</name>
</gene>
<protein>
    <submittedName>
        <fullName evidence="2">Cytotoxic translational repressor of toxin-antitoxin stability system</fullName>
    </submittedName>
</protein>
<dbReference type="Proteomes" id="UP000011585">
    <property type="component" value="Unassembled WGS sequence"/>
</dbReference>
<dbReference type="Gene3D" id="3.30.2310.20">
    <property type="entry name" value="RelE-like"/>
    <property type="match status" value="1"/>
</dbReference>
<dbReference type="Pfam" id="PF05016">
    <property type="entry name" value="ParE_toxin"/>
    <property type="match status" value="1"/>
</dbReference>
<evidence type="ECO:0000313" key="2">
    <source>
        <dbReference type="EMBL" id="ADQ69506.1"/>
    </source>
</evidence>
<evidence type="ECO:0000313" key="3">
    <source>
        <dbReference type="EMBL" id="ELY23063.1"/>
    </source>
</evidence>
<dbReference type="eggNOG" id="arCOG01664">
    <property type="taxonomic scope" value="Archaea"/>
</dbReference>
<geneLocation type="plasmid" evidence="2 4">
    <name>pHBOR05</name>
</geneLocation>
<proteinExistence type="predicted"/>